<evidence type="ECO:0000313" key="3">
    <source>
        <dbReference type="Proteomes" id="UP001240984"/>
    </source>
</evidence>
<evidence type="ECO:0000256" key="1">
    <source>
        <dbReference type="SAM" id="MobiDB-lite"/>
    </source>
</evidence>
<proteinExistence type="predicted"/>
<sequence>MAVEAAPWWRRVDDTAQLITSMVNAAAARAGRDGVYLPPRGSPAPRRRRRAASLRHLAEVIRTHRMAPGTALDKDDVAGVLAGGLRHLSDPAAVVAVARAAHHIAGTPFGDDDARRLAIAVAYLNVLLDDAREADRRAPGLLPVPRPPSALIGRRRRTAEVSGPARSASAPSTRTGGWWRGPVPWLVVLVVFASGVLVGVAGSRSTGLRPGADAVPPAATPECVRPGDPRPSGSVLLGSPGTPGPSTWWPSPLYWKLTATPGGFVADVPAGSVVPSAYMAVRGGLTWTAGRRYRIDFTVTSDRPVHVLLRIQDSGAPEYREVFSRSVPAGPASCRHSFTFEAGTTSVTTGEVTFQLGGQGACTVTVDDAVLVDLGA</sequence>
<dbReference type="EMBL" id="JAUSRA010000001">
    <property type="protein sequence ID" value="MDP9794921.1"/>
    <property type="molecule type" value="Genomic_DNA"/>
</dbReference>
<dbReference type="Proteomes" id="UP001240984">
    <property type="component" value="Unassembled WGS sequence"/>
</dbReference>
<dbReference type="InterPro" id="IPR008979">
    <property type="entry name" value="Galactose-bd-like_sf"/>
</dbReference>
<feature type="region of interest" description="Disordered" evidence="1">
    <location>
        <begin position="139"/>
        <end position="175"/>
    </location>
</feature>
<organism evidence="2 3">
    <name type="scientific">Catenuloplanes nepalensis</name>
    <dbReference type="NCBI Taxonomy" id="587533"/>
    <lineage>
        <taxon>Bacteria</taxon>
        <taxon>Bacillati</taxon>
        <taxon>Actinomycetota</taxon>
        <taxon>Actinomycetes</taxon>
        <taxon>Micromonosporales</taxon>
        <taxon>Micromonosporaceae</taxon>
        <taxon>Catenuloplanes</taxon>
    </lineage>
</organism>
<feature type="region of interest" description="Disordered" evidence="1">
    <location>
        <begin position="208"/>
        <end position="232"/>
    </location>
</feature>
<name>A0ABT9MTZ1_9ACTN</name>
<protein>
    <submittedName>
        <fullName evidence="2">Uncharacterized protein</fullName>
    </submittedName>
</protein>
<gene>
    <name evidence="2" type="ORF">J2S43_003433</name>
</gene>
<dbReference type="Gene3D" id="2.60.120.260">
    <property type="entry name" value="Galactose-binding domain-like"/>
    <property type="match status" value="1"/>
</dbReference>
<accession>A0ABT9MTZ1</accession>
<keyword evidence="3" id="KW-1185">Reference proteome</keyword>
<dbReference type="RefSeq" id="WP_306830301.1">
    <property type="nucleotide sequence ID" value="NZ_JAUSRA010000001.1"/>
</dbReference>
<dbReference type="SUPFAM" id="SSF49785">
    <property type="entry name" value="Galactose-binding domain-like"/>
    <property type="match status" value="1"/>
</dbReference>
<evidence type="ECO:0000313" key="2">
    <source>
        <dbReference type="EMBL" id="MDP9794921.1"/>
    </source>
</evidence>
<comment type="caution">
    <text evidence="2">The sequence shown here is derived from an EMBL/GenBank/DDBJ whole genome shotgun (WGS) entry which is preliminary data.</text>
</comment>
<reference evidence="2 3" key="1">
    <citation type="submission" date="2023-07" db="EMBL/GenBank/DDBJ databases">
        <title>Sequencing the genomes of 1000 actinobacteria strains.</title>
        <authorList>
            <person name="Klenk H.-P."/>
        </authorList>
    </citation>
    <scope>NUCLEOTIDE SEQUENCE [LARGE SCALE GENOMIC DNA]</scope>
    <source>
        <strain evidence="2 3">DSM 44710</strain>
    </source>
</reference>